<organism evidence="9 10">
    <name type="scientific">Pseudorhodoferax soli</name>
    <dbReference type="NCBI Taxonomy" id="545864"/>
    <lineage>
        <taxon>Bacteria</taxon>
        <taxon>Pseudomonadati</taxon>
        <taxon>Pseudomonadota</taxon>
        <taxon>Betaproteobacteria</taxon>
        <taxon>Burkholderiales</taxon>
        <taxon>Comamonadaceae</taxon>
    </lineage>
</organism>
<dbReference type="HAMAP" id="MF_01110">
    <property type="entry name" value="ArgC_type2"/>
    <property type="match status" value="1"/>
</dbReference>
<dbReference type="SUPFAM" id="SSF55347">
    <property type="entry name" value="Glyceraldehyde-3-phosphate dehydrogenase-like, C-terminal domain"/>
    <property type="match status" value="1"/>
</dbReference>
<dbReference type="InterPro" id="IPR036291">
    <property type="entry name" value="NAD(P)-bd_dom_sf"/>
</dbReference>
<keyword evidence="1 6" id="KW-0963">Cytoplasm</keyword>
<comment type="similarity">
    <text evidence="6">Belongs to the NAGSA dehydrogenase family. Type 2 subfamily.</text>
</comment>
<accession>A0A368XR19</accession>
<dbReference type="Gene3D" id="3.30.360.10">
    <property type="entry name" value="Dihydrodipicolinate Reductase, domain 2"/>
    <property type="match status" value="1"/>
</dbReference>
<feature type="domain" description="Semialdehyde dehydrogenase NAD-binding" evidence="8">
    <location>
        <begin position="4"/>
        <end position="105"/>
    </location>
</feature>
<dbReference type="UniPathway" id="UPA00068">
    <property type="reaction ID" value="UER00108"/>
</dbReference>
<evidence type="ECO:0000313" key="10">
    <source>
        <dbReference type="Proteomes" id="UP000252884"/>
    </source>
</evidence>
<dbReference type="PANTHER" id="PTHR32338:SF10">
    <property type="entry name" value="N-ACETYL-GAMMA-GLUTAMYL-PHOSPHATE REDUCTASE, CHLOROPLASTIC-RELATED"/>
    <property type="match status" value="1"/>
</dbReference>
<dbReference type="RefSeq" id="WP_114469355.1">
    <property type="nucleotide sequence ID" value="NZ_QPJK01000005.1"/>
</dbReference>
<name>A0A368XR19_9BURK</name>
<dbReference type="SMART" id="SM00859">
    <property type="entry name" value="Semialdhyde_dh"/>
    <property type="match status" value="1"/>
</dbReference>
<dbReference type="PROSITE" id="PS01224">
    <property type="entry name" value="ARGC"/>
    <property type="match status" value="1"/>
</dbReference>
<dbReference type="Gene3D" id="3.40.50.720">
    <property type="entry name" value="NAD(P)-binding Rossmann-like Domain"/>
    <property type="match status" value="1"/>
</dbReference>
<dbReference type="GO" id="GO:0006526">
    <property type="term" value="P:L-arginine biosynthetic process"/>
    <property type="evidence" value="ECO:0007669"/>
    <property type="project" value="UniProtKB-UniRule"/>
</dbReference>
<proteinExistence type="inferred from homology"/>
<dbReference type="InterPro" id="IPR023013">
    <property type="entry name" value="AGPR_AS"/>
</dbReference>
<dbReference type="PANTHER" id="PTHR32338">
    <property type="entry name" value="N-ACETYL-GAMMA-GLUTAMYL-PHOSPHATE REDUCTASE, CHLOROPLASTIC-RELATED-RELATED"/>
    <property type="match status" value="1"/>
</dbReference>
<evidence type="ECO:0000259" key="8">
    <source>
        <dbReference type="SMART" id="SM00859"/>
    </source>
</evidence>
<dbReference type="AlphaFoldDB" id="A0A368XR19"/>
<keyword evidence="3 6" id="KW-0028">Amino-acid biosynthesis</keyword>
<dbReference type="CDD" id="cd23935">
    <property type="entry name" value="AGPR_2_C"/>
    <property type="match status" value="1"/>
</dbReference>
<evidence type="ECO:0000256" key="5">
    <source>
        <dbReference type="ARBA" id="ARBA00023002"/>
    </source>
</evidence>
<protein>
    <recommendedName>
        <fullName evidence="6">N-acetyl-gamma-glutamyl-phosphate reductase</fullName>
        <shortName evidence="6">AGPR</shortName>
        <ecNumber evidence="6">1.2.1.38</ecNumber>
    </recommendedName>
    <alternativeName>
        <fullName evidence="6">N-acetyl-glutamate semialdehyde dehydrogenase</fullName>
        <shortName evidence="6">NAGSA dehydrogenase</shortName>
    </alternativeName>
</protein>
<reference evidence="9 10" key="1">
    <citation type="submission" date="2018-07" db="EMBL/GenBank/DDBJ databases">
        <title>Genomic Encyclopedia of Type Strains, Phase IV (KMG-IV): sequencing the most valuable type-strain genomes for metagenomic binning, comparative biology and taxonomic classification.</title>
        <authorList>
            <person name="Goeker M."/>
        </authorList>
    </citation>
    <scope>NUCLEOTIDE SEQUENCE [LARGE SCALE GENOMIC DNA]</scope>
    <source>
        <strain evidence="9 10">DSM 21634</strain>
    </source>
</reference>
<dbReference type="GO" id="GO:0003942">
    <property type="term" value="F:N-acetyl-gamma-glutamyl-phosphate reductase activity"/>
    <property type="evidence" value="ECO:0007669"/>
    <property type="project" value="UniProtKB-UniRule"/>
</dbReference>
<dbReference type="EMBL" id="QPJK01000005">
    <property type="protein sequence ID" value="RCW70421.1"/>
    <property type="molecule type" value="Genomic_DNA"/>
</dbReference>
<comment type="catalytic activity">
    <reaction evidence="6">
        <text>N-acetyl-L-glutamate 5-semialdehyde + phosphate + NADP(+) = N-acetyl-L-glutamyl 5-phosphate + NADPH + H(+)</text>
        <dbReference type="Rhea" id="RHEA:21588"/>
        <dbReference type="ChEBI" id="CHEBI:15378"/>
        <dbReference type="ChEBI" id="CHEBI:29123"/>
        <dbReference type="ChEBI" id="CHEBI:43474"/>
        <dbReference type="ChEBI" id="CHEBI:57783"/>
        <dbReference type="ChEBI" id="CHEBI:57936"/>
        <dbReference type="ChEBI" id="CHEBI:58349"/>
        <dbReference type="EC" id="1.2.1.38"/>
    </reaction>
</comment>
<keyword evidence="4 6" id="KW-0521">NADP</keyword>
<dbReference type="InterPro" id="IPR010136">
    <property type="entry name" value="AGPR_type-2"/>
</dbReference>
<keyword evidence="10" id="KW-1185">Reference proteome</keyword>
<dbReference type="InterPro" id="IPR000534">
    <property type="entry name" value="Semialdehyde_DH_NAD-bd"/>
</dbReference>
<evidence type="ECO:0000256" key="3">
    <source>
        <dbReference type="ARBA" id="ARBA00022605"/>
    </source>
</evidence>
<comment type="function">
    <text evidence="6">Catalyzes the NADPH-dependent reduction of N-acetyl-5-glutamyl phosphate to yield N-acetyl-L-glutamate 5-semialdehyde.</text>
</comment>
<comment type="caution">
    <text evidence="9">The sequence shown here is derived from an EMBL/GenBank/DDBJ whole genome shotgun (WGS) entry which is preliminary data.</text>
</comment>
<evidence type="ECO:0000256" key="6">
    <source>
        <dbReference type="HAMAP-Rule" id="MF_01110"/>
    </source>
</evidence>
<evidence type="ECO:0000256" key="2">
    <source>
        <dbReference type="ARBA" id="ARBA00022571"/>
    </source>
</evidence>
<dbReference type="GO" id="GO:0005737">
    <property type="term" value="C:cytoplasm"/>
    <property type="evidence" value="ECO:0007669"/>
    <property type="project" value="UniProtKB-SubCell"/>
</dbReference>
<comment type="subcellular location">
    <subcellularLocation>
        <location evidence="6">Cytoplasm</location>
    </subcellularLocation>
</comment>
<evidence type="ECO:0000256" key="4">
    <source>
        <dbReference type="ARBA" id="ARBA00022857"/>
    </source>
</evidence>
<evidence type="ECO:0000313" key="9">
    <source>
        <dbReference type="EMBL" id="RCW70421.1"/>
    </source>
</evidence>
<gene>
    <name evidence="6" type="primary">argC</name>
    <name evidence="9" type="ORF">DES41_105364</name>
</gene>
<keyword evidence="5 6" id="KW-0560">Oxidoreductase</keyword>
<dbReference type="Proteomes" id="UP000252884">
    <property type="component" value="Unassembled WGS sequence"/>
</dbReference>
<sequence>MTPLVFIDGDQGTTGLQVRQWLAGRTDLRVLQLPAEQRKSAAHRAEALNDCDIALLCLPDEAAREAVALVRRPGVRVIDASSAHRTAPGWVYGLPELAAAQADRIAHAARVSNPGCYPTGALALLRPLVDAGLLPADYPLAIHAVSGYSGRGRAGLEDHEGANAAEAAPLQVYGLGLQHKHVPEIQQHAGLAHAPVFVPAYGHYRQGIVLTIALHLRLLPAGVTPGHLHAALQARYAGQACIDLQPLGGDADAQRLDPRALNGSNRLRLSVFGQQRSGQVLLAAVFDNLGKGAAGAAVQNLDLMLGLAARPQRQAGQPLAA</sequence>
<dbReference type="OrthoDB" id="9801289at2"/>
<feature type="active site" evidence="6 7">
    <location>
        <position position="116"/>
    </location>
</feature>
<dbReference type="InterPro" id="IPR058924">
    <property type="entry name" value="AGPR_dimerisation_dom"/>
</dbReference>
<dbReference type="GO" id="GO:0051287">
    <property type="term" value="F:NAD binding"/>
    <property type="evidence" value="ECO:0007669"/>
    <property type="project" value="InterPro"/>
</dbReference>
<dbReference type="EC" id="1.2.1.38" evidence="6"/>
<evidence type="ECO:0000256" key="7">
    <source>
        <dbReference type="PROSITE-ProRule" id="PRU10010"/>
    </source>
</evidence>
<dbReference type="CDD" id="cd17896">
    <property type="entry name" value="AGPR_2_N"/>
    <property type="match status" value="1"/>
</dbReference>
<dbReference type="InterPro" id="IPR050085">
    <property type="entry name" value="AGPR"/>
</dbReference>
<dbReference type="Pfam" id="PF01118">
    <property type="entry name" value="Semialdhyde_dh"/>
    <property type="match status" value="1"/>
</dbReference>
<keyword evidence="2 6" id="KW-0055">Arginine biosynthesis</keyword>
<dbReference type="Pfam" id="PF22698">
    <property type="entry name" value="Semialdhyde_dhC_1"/>
    <property type="match status" value="1"/>
</dbReference>
<comment type="pathway">
    <text evidence="6">Amino-acid biosynthesis; L-arginine biosynthesis; N(2)-acetyl-L-ornithine from L-glutamate: step 3/4.</text>
</comment>
<dbReference type="NCBIfam" id="TIGR01851">
    <property type="entry name" value="argC_other"/>
    <property type="match status" value="1"/>
</dbReference>
<evidence type="ECO:0000256" key="1">
    <source>
        <dbReference type="ARBA" id="ARBA00022490"/>
    </source>
</evidence>
<dbReference type="SUPFAM" id="SSF51735">
    <property type="entry name" value="NAD(P)-binding Rossmann-fold domains"/>
    <property type="match status" value="1"/>
</dbReference>